<dbReference type="AlphaFoldDB" id="A0A8J7P5U6"/>
<feature type="non-terminal residue" evidence="15">
    <location>
        <position position="307"/>
    </location>
</feature>
<evidence type="ECO:0000256" key="8">
    <source>
        <dbReference type="ARBA" id="ARBA00023136"/>
    </source>
</evidence>
<evidence type="ECO:0000256" key="11">
    <source>
        <dbReference type="ARBA" id="ARBA00023180"/>
    </source>
</evidence>
<keyword evidence="6 13" id="KW-1133">Transmembrane helix</keyword>
<feature type="transmembrane region" description="Helical" evidence="13">
    <location>
        <begin position="142"/>
        <end position="162"/>
    </location>
</feature>
<dbReference type="PANTHER" id="PTHR26451">
    <property type="entry name" value="G_PROTEIN_RECEP_F1_2 DOMAIN-CONTAINING PROTEIN"/>
    <property type="match status" value="1"/>
</dbReference>
<evidence type="ECO:0000256" key="7">
    <source>
        <dbReference type="ARBA" id="ARBA00023040"/>
    </source>
</evidence>
<reference evidence="15" key="1">
    <citation type="journal article" date="2021" name="Cell">
        <title>Tracing the genetic footprints of vertebrate landing in non-teleost ray-finned fishes.</title>
        <authorList>
            <person name="Bi X."/>
            <person name="Wang K."/>
            <person name="Yang L."/>
            <person name="Pan H."/>
            <person name="Jiang H."/>
            <person name="Wei Q."/>
            <person name="Fang M."/>
            <person name="Yu H."/>
            <person name="Zhu C."/>
            <person name="Cai Y."/>
            <person name="He Y."/>
            <person name="Gan X."/>
            <person name="Zeng H."/>
            <person name="Yu D."/>
            <person name="Zhu Y."/>
            <person name="Jiang H."/>
            <person name="Qiu Q."/>
            <person name="Yang H."/>
            <person name="Zhang Y.E."/>
            <person name="Wang W."/>
            <person name="Zhu M."/>
            <person name="He S."/>
            <person name="Zhang G."/>
        </authorList>
    </citation>
    <scope>NUCLEOTIDE SEQUENCE</scope>
    <source>
        <strain evidence="15">Allg_001</strain>
    </source>
</reference>
<dbReference type="Gene3D" id="1.20.1070.10">
    <property type="entry name" value="Rhodopsin 7-helix transmembrane proteins"/>
    <property type="match status" value="1"/>
</dbReference>
<dbReference type="PROSITE" id="PS50262">
    <property type="entry name" value="G_PROTEIN_RECEP_F1_2"/>
    <property type="match status" value="1"/>
</dbReference>
<accession>A0A8J7P5U6</accession>
<keyword evidence="5" id="KW-0552">Olfaction</keyword>
<evidence type="ECO:0000256" key="3">
    <source>
        <dbReference type="ARBA" id="ARBA00022606"/>
    </source>
</evidence>
<dbReference type="Pfam" id="PF13853">
    <property type="entry name" value="7tm_4"/>
    <property type="match status" value="1"/>
</dbReference>
<feature type="transmembrane region" description="Helical" evidence="13">
    <location>
        <begin position="56"/>
        <end position="77"/>
    </location>
</feature>
<dbReference type="GO" id="GO:0005886">
    <property type="term" value="C:plasma membrane"/>
    <property type="evidence" value="ECO:0007669"/>
    <property type="project" value="UniProtKB-SubCell"/>
</dbReference>
<keyword evidence="16" id="KW-1185">Reference proteome</keyword>
<evidence type="ECO:0000313" key="16">
    <source>
        <dbReference type="Proteomes" id="UP000736164"/>
    </source>
</evidence>
<keyword evidence="10" id="KW-0675">Receptor</keyword>
<dbReference type="InterPro" id="IPR000276">
    <property type="entry name" value="GPCR_Rhodpsn"/>
</dbReference>
<evidence type="ECO:0000259" key="14">
    <source>
        <dbReference type="PROSITE" id="PS50262"/>
    </source>
</evidence>
<comment type="caution">
    <text evidence="15">The sequence shown here is derived from an EMBL/GenBank/DDBJ whole genome shotgun (WGS) entry which is preliminary data.</text>
</comment>
<gene>
    <name evidence="15" type="primary">Or4s1</name>
    <name evidence="15" type="ORF">GTO95_0015111</name>
</gene>
<keyword evidence="3" id="KW-0716">Sensory transduction</keyword>
<dbReference type="SUPFAM" id="SSF81321">
    <property type="entry name" value="Family A G protein-coupled receptor-like"/>
    <property type="match status" value="1"/>
</dbReference>
<feature type="transmembrane region" description="Helical" evidence="13">
    <location>
        <begin position="194"/>
        <end position="223"/>
    </location>
</feature>
<dbReference type="PANTHER" id="PTHR26451:SF871">
    <property type="entry name" value="ODORANT RECEPTOR-RELATED"/>
    <property type="match status" value="1"/>
</dbReference>
<feature type="transmembrane region" description="Helical" evidence="13">
    <location>
        <begin position="270"/>
        <end position="290"/>
    </location>
</feature>
<dbReference type="GO" id="GO:0004930">
    <property type="term" value="F:G protein-coupled receptor activity"/>
    <property type="evidence" value="ECO:0007669"/>
    <property type="project" value="UniProtKB-KW"/>
</dbReference>
<evidence type="ECO:0000256" key="13">
    <source>
        <dbReference type="SAM" id="Phobius"/>
    </source>
</evidence>
<dbReference type="FunFam" id="1.20.1070.10:FF:000024">
    <property type="entry name" value="Olfactory receptor"/>
    <property type="match status" value="1"/>
</dbReference>
<dbReference type="GO" id="GO:0005549">
    <property type="term" value="F:odorant binding"/>
    <property type="evidence" value="ECO:0007669"/>
    <property type="project" value="TreeGrafter"/>
</dbReference>
<evidence type="ECO:0000256" key="1">
    <source>
        <dbReference type="ARBA" id="ARBA00004651"/>
    </source>
</evidence>
<evidence type="ECO:0000256" key="12">
    <source>
        <dbReference type="ARBA" id="ARBA00023224"/>
    </source>
</evidence>
<dbReference type="InterPro" id="IPR000725">
    <property type="entry name" value="Olfact_rcpt"/>
</dbReference>
<dbReference type="GO" id="GO:0004984">
    <property type="term" value="F:olfactory receptor activity"/>
    <property type="evidence" value="ECO:0007669"/>
    <property type="project" value="InterPro"/>
</dbReference>
<protein>
    <submittedName>
        <fullName evidence="15">OR4S1 protein</fullName>
    </submittedName>
</protein>
<proteinExistence type="predicted"/>
<evidence type="ECO:0000256" key="5">
    <source>
        <dbReference type="ARBA" id="ARBA00022725"/>
    </source>
</evidence>
<keyword evidence="4 13" id="KW-0812">Transmembrane</keyword>
<dbReference type="PRINTS" id="PR00245">
    <property type="entry name" value="OLFACTORYR"/>
</dbReference>
<evidence type="ECO:0000256" key="4">
    <source>
        <dbReference type="ARBA" id="ARBA00022692"/>
    </source>
</evidence>
<evidence type="ECO:0000256" key="10">
    <source>
        <dbReference type="ARBA" id="ARBA00023170"/>
    </source>
</evidence>
<sequence>MENSSNVAMFQLNGLNETRSHKYVFFAFTFLFYLLIAFLNLTLTATILLEKSLHEPMYIFICNLSVNTLYGTAGFYPKLLADFLSDTHVISYTGCLTQAIVIYSSVLCEYTNLSVMAYDRYVAICKPLEYHSIMNAVTAGKIILILWIVLFCELMIALFLNIRLPLCGSQIDKLYCDNWSMVKLSCVDTTLNSIYSYIVVIVHVSQAVFIVYSYIQIIIVCVMSSEGRSKFMQTCFPHFVSLISFSITTVFDVMYARYGSRNTPQTLRNIMAVEFLVIPPLLNPLIYGLNLTQIRITVKRWCSNNRN</sequence>
<feature type="transmembrane region" description="Helical" evidence="13">
    <location>
        <begin position="23"/>
        <end position="49"/>
    </location>
</feature>
<dbReference type="InterPro" id="IPR052921">
    <property type="entry name" value="GPCR1_Superfamily_Member"/>
</dbReference>
<evidence type="ECO:0000256" key="9">
    <source>
        <dbReference type="ARBA" id="ARBA00023157"/>
    </source>
</evidence>
<feature type="domain" description="G-protein coupled receptors family 1 profile" evidence="14">
    <location>
        <begin position="39"/>
        <end position="287"/>
    </location>
</feature>
<dbReference type="EMBL" id="JAAWVO010073544">
    <property type="protein sequence ID" value="MBN3324936.1"/>
    <property type="molecule type" value="Genomic_DNA"/>
</dbReference>
<keyword evidence="2" id="KW-1003">Cell membrane</keyword>
<comment type="subcellular location">
    <subcellularLocation>
        <location evidence="1">Cell membrane</location>
        <topology evidence="1">Multi-pass membrane protein</topology>
    </subcellularLocation>
</comment>
<keyword evidence="9" id="KW-1015">Disulfide bond</keyword>
<name>A0A8J7P5U6_ATRSP</name>
<feature type="transmembrane region" description="Helical" evidence="13">
    <location>
        <begin position="235"/>
        <end position="258"/>
    </location>
</feature>
<evidence type="ECO:0000256" key="2">
    <source>
        <dbReference type="ARBA" id="ARBA00022475"/>
    </source>
</evidence>
<dbReference type="PROSITE" id="PS00237">
    <property type="entry name" value="G_PROTEIN_RECEP_F1_1"/>
    <property type="match status" value="1"/>
</dbReference>
<dbReference type="Proteomes" id="UP000736164">
    <property type="component" value="Unassembled WGS sequence"/>
</dbReference>
<keyword evidence="11" id="KW-0325">Glycoprotein</keyword>
<keyword evidence="8 13" id="KW-0472">Membrane</keyword>
<dbReference type="InterPro" id="IPR017452">
    <property type="entry name" value="GPCR_Rhodpsn_7TM"/>
</dbReference>
<keyword evidence="7" id="KW-0297">G-protein coupled receptor</keyword>
<organism evidence="15 16">
    <name type="scientific">Atractosteus spatula</name>
    <name type="common">Alligator gar</name>
    <name type="synonym">Lepisosteus spatula</name>
    <dbReference type="NCBI Taxonomy" id="7917"/>
    <lineage>
        <taxon>Eukaryota</taxon>
        <taxon>Metazoa</taxon>
        <taxon>Chordata</taxon>
        <taxon>Craniata</taxon>
        <taxon>Vertebrata</taxon>
        <taxon>Euteleostomi</taxon>
        <taxon>Actinopterygii</taxon>
        <taxon>Neopterygii</taxon>
        <taxon>Holostei</taxon>
        <taxon>Semionotiformes</taxon>
        <taxon>Lepisosteidae</taxon>
        <taxon>Atractosteus</taxon>
    </lineage>
</organism>
<keyword evidence="12" id="KW-0807">Transducer</keyword>
<evidence type="ECO:0000313" key="15">
    <source>
        <dbReference type="EMBL" id="MBN3324936.1"/>
    </source>
</evidence>
<feature type="transmembrane region" description="Helical" evidence="13">
    <location>
        <begin position="89"/>
        <end position="110"/>
    </location>
</feature>
<evidence type="ECO:0000256" key="6">
    <source>
        <dbReference type="ARBA" id="ARBA00022989"/>
    </source>
</evidence>
<feature type="non-terminal residue" evidence="15">
    <location>
        <position position="1"/>
    </location>
</feature>